<dbReference type="PANTHER" id="PTHR43477:SF1">
    <property type="entry name" value="DIHYDROANTICAPSIN 7-DEHYDROGENASE"/>
    <property type="match status" value="1"/>
</dbReference>
<dbReference type="Gene3D" id="3.40.50.720">
    <property type="entry name" value="NAD(P)-binding Rossmann-like Domain"/>
    <property type="match status" value="1"/>
</dbReference>
<dbReference type="GO" id="GO:0016491">
    <property type="term" value="F:oxidoreductase activity"/>
    <property type="evidence" value="ECO:0007669"/>
    <property type="project" value="UniProtKB-KW"/>
</dbReference>
<dbReference type="RefSeq" id="WP_148065615.1">
    <property type="nucleotide sequence ID" value="NZ_VRYZ01000008.1"/>
</dbReference>
<dbReference type="InterPro" id="IPR036291">
    <property type="entry name" value="NAD(P)-bd_dom_sf"/>
</dbReference>
<dbReference type="InterPro" id="IPR051122">
    <property type="entry name" value="SDR_DHRS6-like"/>
</dbReference>
<dbReference type="SUPFAM" id="SSF51735">
    <property type="entry name" value="NAD(P)-binding Rossmann-fold domains"/>
    <property type="match status" value="1"/>
</dbReference>
<organism evidence="3 4">
    <name type="scientific">Parahaliea aestuarii</name>
    <dbReference type="NCBI Taxonomy" id="1852021"/>
    <lineage>
        <taxon>Bacteria</taxon>
        <taxon>Pseudomonadati</taxon>
        <taxon>Pseudomonadota</taxon>
        <taxon>Gammaproteobacteria</taxon>
        <taxon>Cellvibrionales</taxon>
        <taxon>Halieaceae</taxon>
        <taxon>Parahaliea</taxon>
    </lineage>
</organism>
<dbReference type="CDD" id="cd05233">
    <property type="entry name" value="SDR_c"/>
    <property type="match status" value="1"/>
</dbReference>
<reference evidence="3 4" key="1">
    <citation type="submission" date="2019-08" db="EMBL/GenBank/DDBJ databases">
        <title>Parahaliea maris sp. nov., isolated from the surface seawater.</title>
        <authorList>
            <person name="Liu Y."/>
        </authorList>
    </citation>
    <scope>NUCLEOTIDE SEQUENCE [LARGE SCALE GENOMIC DNA]</scope>
    <source>
        <strain evidence="3 4">S2-26</strain>
    </source>
</reference>
<gene>
    <name evidence="3" type="ORF">FVW59_17280</name>
</gene>
<dbReference type="PANTHER" id="PTHR43477">
    <property type="entry name" value="DIHYDROANTICAPSIN 7-DEHYDROGENASE"/>
    <property type="match status" value="1"/>
</dbReference>
<dbReference type="Proteomes" id="UP000321933">
    <property type="component" value="Unassembled WGS sequence"/>
</dbReference>
<evidence type="ECO:0000256" key="1">
    <source>
        <dbReference type="ARBA" id="ARBA00006484"/>
    </source>
</evidence>
<dbReference type="Pfam" id="PF13561">
    <property type="entry name" value="adh_short_C2"/>
    <property type="match status" value="1"/>
</dbReference>
<dbReference type="OrthoDB" id="9804774at2"/>
<dbReference type="EMBL" id="VRYZ01000008">
    <property type="protein sequence ID" value="TXS89757.1"/>
    <property type="molecule type" value="Genomic_DNA"/>
</dbReference>
<sequence length="233" mass="24715">MKTAIITGASVGIGRAAAARFVADGYRVFNLARRECPEAGVDNLSCDLAGDADIARCCETVLDAVTASDSVALIHNASQMRKDSTMDCDSDSLRAVLETNVVAINSINRHLLPSLPAGSSLLYVGSTLAEKAVPGSFSYVLSKHAQLGIMRASCQDLMGSGIHTALICPGFTDTEMLRTHIGDDVTVVQAISAMNSYNRLIEPAEIAELLHWAHHNPVINGSVLHANLGQRES</sequence>
<dbReference type="PRINTS" id="PR00081">
    <property type="entry name" value="GDHRDH"/>
</dbReference>
<comment type="similarity">
    <text evidence="1">Belongs to the short-chain dehydrogenases/reductases (SDR) family.</text>
</comment>
<protein>
    <submittedName>
        <fullName evidence="3">SDR family oxidoreductase</fullName>
    </submittedName>
</protein>
<name>A0A5C8ZQI4_9GAMM</name>
<dbReference type="InterPro" id="IPR002347">
    <property type="entry name" value="SDR_fam"/>
</dbReference>
<keyword evidence="2" id="KW-0560">Oxidoreductase</keyword>
<comment type="caution">
    <text evidence="3">The sequence shown here is derived from an EMBL/GenBank/DDBJ whole genome shotgun (WGS) entry which is preliminary data.</text>
</comment>
<dbReference type="AlphaFoldDB" id="A0A5C8ZQI4"/>
<proteinExistence type="inferred from homology"/>
<evidence type="ECO:0000256" key="2">
    <source>
        <dbReference type="ARBA" id="ARBA00023002"/>
    </source>
</evidence>
<keyword evidence="4" id="KW-1185">Reference proteome</keyword>
<evidence type="ECO:0000313" key="3">
    <source>
        <dbReference type="EMBL" id="TXS89757.1"/>
    </source>
</evidence>
<accession>A0A5C8ZQI4</accession>
<evidence type="ECO:0000313" key="4">
    <source>
        <dbReference type="Proteomes" id="UP000321933"/>
    </source>
</evidence>